<dbReference type="PROSITE" id="PS50222">
    <property type="entry name" value="EF_HAND_2"/>
    <property type="match status" value="1"/>
</dbReference>
<protein>
    <submittedName>
        <fullName evidence="3">EF-hand domain-containing protein</fullName>
    </submittedName>
</protein>
<evidence type="ECO:0000256" key="1">
    <source>
        <dbReference type="SAM" id="SignalP"/>
    </source>
</evidence>
<dbReference type="Pfam" id="PF13202">
    <property type="entry name" value="EF-hand_5"/>
    <property type="match status" value="2"/>
</dbReference>
<dbReference type="SUPFAM" id="SSF47473">
    <property type="entry name" value="EF-hand"/>
    <property type="match status" value="1"/>
</dbReference>
<dbReference type="GO" id="GO:0005509">
    <property type="term" value="F:calcium ion binding"/>
    <property type="evidence" value="ECO:0007669"/>
    <property type="project" value="InterPro"/>
</dbReference>
<evidence type="ECO:0000313" key="3">
    <source>
        <dbReference type="EMBL" id="RVU30156.1"/>
    </source>
</evidence>
<comment type="caution">
    <text evidence="3">The sequence shown here is derived from an EMBL/GenBank/DDBJ whole genome shotgun (WGS) entry which is preliminary data.</text>
</comment>
<sequence length="82" mass="8838">MPARQERNMKNIMTATVIALSTATLAQADGTELFQQLDANNDQAISLEEAQASEALVAQFEQLDANKDGLINAAEFTQLVKG</sequence>
<accession>A0A437Q6N4</accession>
<organism evidence="3 4">
    <name type="scientific">Neptunomonas marina</name>
    <dbReference type="NCBI Taxonomy" id="1815562"/>
    <lineage>
        <taxon>Bacteria</taxon>
        <taxon>Pseudomonadati</taxon>
        <taxon>Pseudomonadota</taxon>
        <taxon>Gammaproteobacteria</taxon>
        <taxon>Oceanospirillales</taxon>
        <taxon>Oceanospirillaceae</taxon>
        <taxon>Neptunomonas</taxon>
    </lineage>
</organism>
<dbReference type="PROSITE" id="PS00018">
    <property type="entry name" value="EF_HAND_1"/>
    <property type="match status" value="1"/>
</dbReference>
<feature type="signal peptide" evidence="1">
    <location>
        <begin position="1"/>
        <end position="28"/>
    </location>
</feature>
<feature type="domain" description="EF-hand" evidence="2">
    <location>
        <begin position="51"/>
        <end position="82"/>
    </location>
</feature>
<evidence type="ECO:0000259" key="2">
    <source>
        <dbReference type="PROSITE" id="PS50222"/>
    </source>
</evidence>
<dbReference type="InterPro" id="IPR018247">
    <property type="entry name" value="EF_Hand_1_Ca_BS"/>
</dbReference>
<keyword evidence="4" id="KW-1185">Reference proteome</keyword>
<feature type="chain" id="PRO_5019338589" evidence="1">
    <location>
        <begin position="29"/>
        <end position="82"/>
    </location>
</feature>
<dbReference type="InterPro" id="IPR011992">
    <property type="entry name" value="EF-hand-dom_pair"/>
</dbReference>
<reference evidence="3 4" key="1">
    <citation type="submission" date="2019-01" db="EMBL/GenBank/DDBJ databases">
        <authorList>
            <person name="Chen W.-M."/>
        </authorList>
    </citation>
    <scope>NUCLEOTIDE SEQUENCE [LARGE SCALE GENOMIC DNA]</scope>
    <source>
        <strain evidence="3 4">HPM-16</strain>
    </source>
</reference>
<proteinExistence type="predicted"/>
<dbReference type="Gene3D" id="1.10.238.10">
    <property type="entry name" value="EF-hand"/>
    <property type="match status" value="1"/>
</dbReference>
<name>A0A437Q6N4_9GAMM</name>
<evidence type="ECO:0000313" key="4">
    <source>
        <dbReference type="Proteomes" id="UP000282818"/>
    </source>
</evidence>
<dbReference type="EMBL" id="SACQ01000006">
    <property type="protein sequence ID" value="RVU30156.1"/>
    <property type="molecule type" value="Genomic_DNA"/>
</dbReference>
<keyword evidence="1" id="KW-0732">Signal</keyword>
<dbReference type="InterPro" id="IPR002048">
    <property type="entry name" value="EF_hand_dom"/>
</dbReference>
<dbReference type="AlphaFoldDB" id="A0A437Q6N4"/>
<gene>
    <name evidence="3" type="ORF">EOE65_13450</name>
</gene>
<dbReference type="Proteomes" id="UP000282818">
    <property type="component" value="Unassembled WGS sequence"/>
</dbReference>